<dbReference type="EMBL" id="CAAALY010026340">
    <property type="protein sequence ID" value="VEL15900.1"/>
    <property type="molecule type" value="Genomic_DNA"/>
</dbReference>
<accession>A0A448WN01</accession>
<evidence type="ECO:0000313" key="1">
    <source>
        <dbReference type="EMBL" id="VEL15900.1"/>
    </source>
</evidence>
<dbReference type="AlphaFoldDB" id="A0A448WN01"/>
<gene>
    <name evidence="1" type="ORF">PXEA_LOCUS9340</name>
</gene>
<sequence length="109" mass="11365">MLKRLAVARPKTSTLGSSIMRIADIDPTAWADSTAAYWPSLSVGIGRSFAAIGEANGYASDSSLLYRISIRAGDAPAAGTILSPTPSINWLTRCSSDVPASATKVLFCS</sequence>
<comment type="caution">
    <text evidence="1">The sequence shown here is derived from an EMBL/GenBank/DDBJ whole genome shotgun (WGS) entry which is preliminary data.</text>
</comment>
<keyword evidence="2" id="KW-1185">Reference proteome</keyword>
<evidence type="ECO:0000313" key="2">
    <source>
        <dbReference type="Proteomes" id="UP000784294"/>
    </source>
</evidence>
<name>A0A448WN01_9PLAT</name>
<protein>
    <submittedName>
        <fullName evidence="1">Uncharacterized protein</fullName>
    </submittedName>
</protein>
<organism evidence="1 2">
    <name type="scientific">Protopolystoma xenopodis</name>
    <dbReference type="NCBI Taxonomy" id="117903"/>
    <lineage>
        <taxon>Eukaryota</taxon>
        <taxon>Metazoa</taxon>
        <taxon>Spiralia</taxon>
        <taxon>Lophotrochozoa</taxon>
        <taxon>Platyhelminthes</taxon>
        <taxon>Monogenea</taxon>
        <taxon>Polyopisthocotylea</taxon>
        <taxon>Polystomatidea</taxon>
        <taxon>Polystomatidae</taxon>
        <taxon>Protopolystoma</taxon>
    </lineage>
</organism>
<dbReference type="Proteomes" id="UP000784294">
    <property type="component" value="Unassembled WGS sequence"/>
</dbReference>
<reference evidence="1" key="1">
    <citation type="submission" date="2018-11" db="EMBL/GenBank/DDBJ databases">
        <authorList>
            <consortium name="Pathogen Informatics"/>
        </authorList>
    </citation>
    <scope>NUCLEOTIDE SEQUENCE</scope>
</reference>
<proteinExistence type="predicted"/>